<comment type="caution">
    <text evidence="2">The sequence shown here is derived from an EMBL/GenBank/DDBJ whole genome shotgun (WGS) entry which is preliminary data.</text>
</comment>
<dbReference type="RefSeq" id="XP_017995866.1">
    <property type="nucleotide sequence ID" value="XM_018139228.1"/>
</dbReference>
<dbReference type="Proteomes" id="UP000038010">
    <property type="component" value="Unassembled WGS sequence"/>
</dbReference>
<feature type="compositionally biased region" description="Polar residues" evidence="1">
    <location>
        <begin position="382"/>
        <end position="392"/>
    </location>
</feature>
<feature type="compositionally biased region" description="Pro residues" evidence="1">
    <location>
        <begin position="110"/>
        <end position="123"/>
    </location>
</feature>
<name>A0A0N1HMD6_9EURO</name>
<proteinExistence type="predicted"/>
<evidence type="ECO:0000313" key="2">
    <source>
        <dbReference type="EMBL" id="KPI35903.1"/>
    </source>
</evidence>
<organism evidence="2 3">
    <name type="scientific">Cyphellophora attinorum</name>
    <dbReference type="NCBI Taxonomy" id="1664694"/>
    <lineage>
        <taxon>Eukaryota</taxon>
        <taxon>Fungi</taxon>
        <taxon>Dikarya</taxon>
        <taxon>Ascomycota</taxon>
        <taxon>Pezizomycotina</taxon>
        <taxon>Eurotiomycetes</taxon>
        <taxon>Chaetothyriomycetidae</taxon>
        <taxon>Chaetothyriales</taxon>
        <taxon>Cyphellophoraceae</taxon>
        <taxon>Cyphellophora</taxon>
    </lineage>
</organism>
<dbReference type="VEuPathDB" id="FungiDB:AB675_10454"/>
<feature type="compositionally biased region" description="Polar residues" evidence="1">
    <location>
        <begin position="281"/>
        <end position="296"/>
    </location>
</feature>
<dbReference type="GeneID" id="28731108"/>
<gene>
    <name evidence="2" type="ORF">AB675_10454</name>
</gene>
<evidence type="ECO:0000256" key="1">
    <source>
        <dbReference type="SAM" id="MobiDB-lite"/>
    </source>
</evidence>
<evidence type="ECO:0000313" key="3">
    <source>
        <dbReference type="Proteomes" id="UP000038010"/>
    </source>
</evidence>
<protein>
    <recommendedName>
        <fullName evidence="4">Myb-like domain-containing protein</fullName>
    </recommendedName>
</protein>
<feature type="compositionally biased region" description="Polar residues" evidence="1">
    <location>
        <begin position="419"/>
        <end position="429"/>
    </location>
</feature>
<sequence>MSGEGRRNLVRWDDDKDKQLLLSIQYVCANQGIRLPWDAIAAQMGPHFSQGACVQHLSKLRNKMVEQDIPVPPPLARGLVTTKPSSVYAKSGTPRKRKGQNNGDGDEEPAPPVQPLNPLPSPSAPKKRKIKKEAGIKQEDSDGEAEIDMPDLHDDDSDDGYAPATKKKKTARKTSNSKAKTKPKKKTAKQNAADKTPEAESPEKSTTPPVSPNVRTRGVRVNYAHMDPPVLDNDADTPATTTPDAAASTGDIQEPADGGVKVEEHSVAPAISGAPDFAAPNASTPDDQSTRRQQIVTGPAAPYYQDFGGYNPNFGFGAPGSNPPAGDLQDLSGGNGPSTDWLGFPLNNSATGNPIFSGEPFPTPAPLRTGVGAGIHGPVTKPGTNSSSSTPKAASGPGKKTTAKDVMASGKPAPDPNDMSRTNSYQSTLSGGSILSQDTLQGAPEGNALSQFNFGSGGVNEFDLNSTVGMFDNMGGAMNFGDGGQDFDFSNF</sequence>
<feature type="compositionally biased region" description="Low complexity" evidence="1">
    <location>
        <begin position="236"/>
        <end position="251"/>
    </location>
</feature>
<dbReference type="EMBL" id="LFJN01000035">
    <property type="protein sequence ID" value="KPI35903.1"/>
    <property type="molecule type" value="Genomic_DNA"/>
</dbReference>
<dbReference type="OrthoDB" id="3903267at2759"/>
<dbReference type="STRING" id="1664694.A0A0N1HMD6"/>
<feature type="compositionally biased region" description="Basic residues" evidence="1">
    <location>
        <begin position="179"/>
        <end position="188"/>
    </location>
</feature>
<feature type="compositionally biased region" description="Acidic residues" evidence="1">
    <location>
        <begin position="141"/>
        <end position="159"/>
    </location>
</feature>
<feature type="region of interest" description="Disordered" evidence="1">
    <location>
        <begin position="370"/>
        <end position="429"/>
    </location>
</feature>
<accession>A0A0N1HMD6</accession>
<evidence type="ECO:0008006" key="4">
    <source>
        <dbReference type="Google" id="ProtNLM"/>
    </source>
</evidence>
<reference evidence="2 3" key="1">
    <citation type="submission" date="2015-06" db="EMBL/GenBank/DDBJ databases">
        <title>Draft genome of the ant-associated black yeast Phialophora attae CBS 131958.</title>
        <authorList>
            <person name="Moreno L.F."/>
            <person name="Stielow B.J."/>
            <person name="de Hoog S."/>
            <person name="Vicente V.A."/>
            <person name="Weiss V.A."/>
            <person name="de Vries M."/>
            <person name="Cruz L.M."/>
            <person name="Souza E.M."/>
        </authorList>
    </citation>
    <scope>NUCLEOTIDE SEQUENCE [LARGE SCALE GENOMIC DNA]</scope>
    <source>
        <strain evidence="2 3">CBS 131958</strain>
    </source>
</reference>
<keyword evidence="3" id="KW-1185">Reference proteome</keyword>
<dbReference type="AlphaFoldDB" id="A0A0N1HMD6"/>
<feature type="region of interest" description="Disordered" evidence="1">
    <location>
        <begin position="69"/>
        <end position="340"/>
    </location>
</feature>